<accession>A0A1N7QXR9</accession>
<organism evidence="1 2">
    <name type="scientific">Chryseobacterium gambrini</name>
    <dbReference type="NCBI Taxonomy" id="373672"/>
    <lineage>
        <taxon>Bacteria</taxon>
        <taxon>Pseudomonadati</taxon>
        <taxon>Bacteroidota</taxon>
        <taxon>Flavobacteriia</taxon>
        <taxon>Flavobacteriales</taxon>
        <taxon>Weeksellaceae</taxon>
        <taxon>Chryseobacterium group</taxon>
        <taxon>Chryseobacterium</taxon>
    </lineage>
</organism>
<evidence type="ECO:0000313" key="1">
    <source>
        <dbReference type="EMBL" id="SIT27650.1"/>
    </source>
</evidence>
<dbReference type="Proteomes" id="UP000185781">
    <property type="component" value="Unassembled WGS sequence"/>
</dbReference>
<dbReference type="EMBL" id="FTOV01000022">
    <property type="protein sequence ID" value="SIT27650.1"/>
    <property type="molecule type" value="Genomic_DNA"/>
</dbReference>
<gene>
    <name evidence="1" type="ORF">SAMN05421785_12213</name>
</gene>
<sequence length="161" mass="18731">MSTIYLDTIIKADIQTVFDLARDIDLHQKSTFKTGEKAIAGRTSGLIEEGETVTWKAKHLGIYQTLTTKIVAMNNPHHFTDTMQKGAFKSMKHQHIFRQEGKNTIMTDIFEFHSPFGFIGKIFDALFLKNYMKNFLLERNKLIKFTAENKQKRERSERQNV</sequence>
<evidence type="ECO:0008006" key="3">
    <source>
        <dbReference type="Google" id="ProtNLM"/>
    </source>
</evidence>
<dbReference type="CDD" id="cd07820">
    <property type="entry name" value="SRPBCC_3"/>
    <property type="match status" value="1"/>
</dbReference>
<proteinExistence type="predicted"/>
<dbReference type="AlphaFoldDB" id="A0A1N7QXR9"/>
<dbReference type="SUPFAM" id="SSF55961">
    <property type="entry name" value="Bet v1-like"/>
    <property type="match status" value="1"/>
</dbReference>
<evidence type="ECO:0000313" key="2">
    <source>
        <dbReference type="Proteomes" id="UP000185781"/>
    </source>
</evidence>
<dbReference type="InterPro" id="IPR023393">
    <property type="entry name" value="START-like_dom_sf"/>
</dbReference>
<dbReference type="OrthoDB" id="9801773at2"/>
<dbReference type="RefSeq" id="WP_076396578.1">
    <property type="nucleotide sequence ID" value="NZ_FTOV01000022.1"/>
</dbReference>
<name>A0A1N7QXR9_9FLAO</name>
<protein>
    <recommendedName>
        <fullName evidence="3">Ligand-binding SRPBCC domain-containing protein</fullName>
    </recommendedName>
</protein>
<reference evidence="1 2" key="1">
    <citation type="submission" date="2017-01" db="EMBL/GenBank/DDBJ databases">
        <authorList>
            <person name="Mah S.A."/>
            <person name="Swanson W.J."/>
            <person name="Moy G.W."/>
            <person name="Vacquier V.D."/>
        </authorList>
    </citation>
    <scope>NUCLEOTIDE SEQUENCE [LARGE SCALE GENOMIC DNA]</scope>
    <source>
        <strain evidence="1 2">DSM 18014</strain>
    </source>
</reference>
<dbReference type="Gene3D" id="3.30.530.20">
    <property type="match status" value="1"/>
</dbReference>
<dbReference type="STRING" id="373672.SAMN05421785_12213"/>